<dbReference type="InterPro" id="IPR018247">
    <property type="entry name" value="EF_Hand_1_Ca_BS"/>
</dbReference>
<dbReference type="InterPro" id="IPR002048">
    <property type="entry name" value="EF_hand_dom"/>
</dbReference>
<feature type="compositionally biased region" description="Gly residues" evidence="1">
    <location>
        <begin position="26"/>
        <end position="51"/>
    </location>
</feature>
<sequence>MRRSSLVLLLALTAVTPAAAQMGGGMGGGMGHGGGHGQGGGRGQGRGGPGGEHPVEAKPIARDQIDKPVTAMFRAADTNRDGMVTLAEFQALMDARRQERIGRGFARIDTDHDGAISRAEFFEWQRRLGSAAAGDGQAVLTMEGPVAETLAPDWGEGHREMVLARIVEPLSETVLVAANTNYDAGMSLDELLAYERARFDRLDTDHDGKLTALELRALNPRRGRGIDDDGPDDRGPPPPGRDRDADSSAD</sequence>
<feature type="domain" description="EF-hand" evidence="3">
    <location>
        <begin position="96"/>
        <end position="131"/>
    </location>
</feature>
<organism evidence="4 5">
    <name type="scientific">Sphingomonas aurea</name>
    <dbReference type="NCBI Taxonomy" id="3063994"/>
    <lineage>
        <taxon>Bacteria</taxon>
        <taxon>Pseudomonadati</taxon>
        <taxon>Pseudomonadota</taxon>
        <taxon>Alphaproteobacteria</taxon>
        <taxon>Sphingomonadales</taxon>
        <taxon>Sphingomonadaceae</taxon>
        <taxon>Sphingomonas</taxon>
    </lineage>
</organism>
<gene>
    <name evidence="4" type="ORF">Q5H91_15730</name>
</gene>
<feature type="compositionally biased region" description="Basic and acidic residues" evidence="1">
    <location>
        <begin position="53"/>
        <end position="64"/>
    </location>
</feature>
<dbReference type="PROSITE" id="PS50222">
    <property type="entry name" value="EF_HAND_2"/>
    <property type="match status" value="2"/>
</dbReference>
<dbReference type="Pfam" id="PF13202">
    <property type="entry name" value="EF-hand_5"/>
    <property type="match status" value="3"/>
</dbReference>
<evidence type="ECO:0000313" key="4">
    <source>
        <dbReference type="EMBL" id="MDP1028671.1"/>
    </source>
</evidence>
<evidence type="ECO:0000259" key="3">
    <source>
        <dbReference type="PROSITE" id="PS50222"/>
    </source>
</evidence>
<dbReference type="CDD" id="cd00051">
    <property type="entry name" value="EFh"/>
    <property type="match status" value="1"/>
</dbReference>
<dbReference type="Gene3D" id="1.10.238.10">
    <property type="entry name" value="EF-hand"/>
    <property type="match status" value="2"/>
</dbReference>
<comment type="caution">
    <text evidence="4">The sequence shown here is derived from an EMBL/GenBank/DDBJ whole genome shotgun (WGS) entry which is preliminary data.</text>
</comment>
<evidence type="ECO:0000256" key="2">
    <source>
        <dbReference type="SAM" id="SignalP"/>
    </source>
</evidence>
<keyword evidence="5" id="KW-1185">Reference proteome</keyword>
<dbReference type="SMART" id="SM00054">
    <property type="entry name" value="EFh"/>
    <property type="match status" value="3"/>
</dbReference>
<dbReference type="SUPFAM" id="SSF47473">
    <property type="entry name" value="EF-hand"/>
    <property type="match status" value="1"/>
</dbReference>
<dbReference type="RefSeq" id="WP_305174407.1">
    <property type="nucleotide sequence ID" value="NZ_JAUUDS010000012.1"/>
</dbReference>
<name>A0ABT9ENZ9_9SPHN</name>
<keyword evidence="2" id="KW-0732">Signal</keyword>
<proteinExistence type="predicted"/>
<dbReference type="InterPro" id="IPR011992">
    <property type="entry name" value="EF-hand-dom_pair"/>
</dbReference>
<evidence type="ECO:0000256" key="1">
    <source>
        <dbReference type="SAM" id="MobiDB-lite"/>
    </source>
</evidence>
<accession>A0ABT9ENZ9</accession>
<feature type="chain" id="PRO_5047138966" evidence="2">
    <location>
        <begin position="21"/>
        <end position="250"/>
    </location>
</feature>
<feature type="compositionally biased region" description="Basic and acidic residues" evidence="1">
    <location>
        <begin position="224"/>
        <end position="250"/>
    </location>
</feature>
<dbReference type="Proteomes" id="UP001230685">
    <property type="component" value="Unassembled WGS sequence"/>
</dbReference>
<feature type="domain" description="EF-hand" evidence="3">
    <location>
        <begin position="190"/>
        <end position="225"/>
    </location>
</feature>
<feature type="signal peptide" evidence="2">
    <location>
        <begin position="1"/>
        <end position="20"/>
    </location>
</feature>
<dbReference type="PROSITE" id="PS00018">
    <property type="entry name" value="EF_HAND_1"/>
    <property type="match status" value="2"/>
</dbReference>
<feature type="region of interest" description="Disordered" evidence="1">
    <location>
        <begin position="26"/>
        <end position="64"/>
    </location>
</feature>
<feature type="region of interest" description="Disordered" evidence="1">
    <location>
        <begin position="214"/>
        <end position="250"/>
    </location>
</feature>
<reference evidence="4 5" key="1">
    <citation type="submission" date="2023-07" db="EMBL/GenBank/DDBJ databases">
        <authorList>
            <person name="Kim M.K."/>
        </authorList>
    </citation>
    <scope>NUCLEOTIDE SEQUENCE [LARGE SCALE GENOMIC DNA]</scope>
    <source>
        <strain evidence="4 5">KR1UV-12</strain>
    </source>
</reference>
<dbReference type="EMBL" id="JAUUDS010000012">
    <property type="protein sequence ID" value="MDP1028671.1"/>
    <property type="molecule type" value="Genomic_DNA"/>
</dbReference>
<protein>
    <submittedName>
        <fullName evidence="4">EF-hand domain-containing protein</fullName>
    </submittedName>
</protein>
<evidence type="ECO:0000313" key="5">
    <source>
        <dbReference type="Proteomes" id="UP001230685"/>
    </source>
</evidence>